<dbReference type="EMBL" id="JAQQWN010000002">
    <property type="protein sequence ID" value="KAK8094994.1"/>
    <property type="molecule type" value="Genomic_DNA"/>
</dbReference>
<evidence type="ECO:0000256" key="1">
    <source>
        <dbReference type="ARBA" id="ARBA00022801"/>
    </source>
</evidence>
<evidence type="ECO:0000313" key="3">
    <source>
        <dbReference type="EMBL" id="KAK8094994.1"/>
    </source>
</evidence>
<evidence type="ECO:0000259" key="2">
    <source>
        <dbReference type="Pfam" id="PF07859"/>
    </source>
</evidence>
<protein>
    <recommendedName>
        <fullName evidence="2">Alpha/beta hydrolase fold-3 domain-containing protein</fullName>
    </recommendedName>
</protein>
<dbReference type="Proteomes" id="UP001433268">
    <property type="component" value="Unassembled WGS sequence"/>
</dbReference>
<dbReference type="SUPFAM" id="SSF53474">
    <property type="entry name" value="alpha/beta-Hydrolases"/>
    <property type="match status" value="1"/>
</dbReference>
<proteinExistence type="predicted"/>
<dbReference type="PANTHER" id="PTHR48081">
    <property type="entry name" value="AB HYDROLASE SUPERFAMILY PROTEIN C4A8.06C"/>
    <property type="match status" value="1"/>
</dbReference>
<dbReference type="RefSeq" id="XP_066675767.1">
    <property type="nucleotide sequence ID" value="XM_066805994.1"/>
</dbReference>
<feature type="domain" description="Alpha/beta hydrolase fold-3" evidence="2">
    <location>
        <begin position="109"/>
        <end position="327"/>
    </location>
</feature>
<dbReference type="Gene3D" id="3.40.50.1820">
    <property type="entry name" value="alpha/beta hydrolase"/>
    <property type="match status" value="1"/>
</dbReference>
<gene>
    <name evidence="3" type="ORF">PG997_001679</name>
</gene>
<organism evidence="3 4">
    <name type="scientific">Apiospora hydei</name>
    <dbReference type="NCBI Taxonomy" id="1337664"/>
    <lineage>
        <taxon>Eukaryota</taxon>
        <taxon>Fungi</taxon>
        <taxon>Dikarya</taxon>
        <taxon>Ascomycota</taxon>
        <taxon>Pezizomycotina</taxon>
        <taxon>Sordariomycetes</taxon>
        <taxon>Xylariomycetidae</taxon>
        <taxon>Amphisphaeriales</taxon>
        <taxon>Apiosporaceae</taxon>
        <taxon>Apiospora</taxon>
    </lineage>
</organism>
<sequence>MLKPAATAAKTPTVPSSSCPSFVHPDYWQLLGSKPPAPPPVVTDLHVLRETTNATTKTVFDAIPLPDGMDITTSTATSADGTEFEITRFAPLSTQDEQTKDPDTPQRAIVFAFGGGLVAGTVPIWRHAIADLAERAGTQVFAPAYRLAPEDPYPAAIDDARRRRARAPEFRVDPARLVTFGVSAGGNLVAAAALRARDEGRLDPPIAAMVLRYPMLDDRTRVEEGDPRLAYLTWRPEANELAWEAYLAKSRFRKGLLTYRVFEADDSIPYTAAPARAQDLRGLPTTFIGVGDLDLFCDESMAFAERLEQQGVRAKAVVYRGVPHGFDMVPSFSSRQELWNDEISFIQQF</sequence>
<accession>A0ABR1XEE8</accession>
<dbReference type="InterPro" id="IPR029058">
    <property type="entry name" value="AB_hydrolase_fold"/>
</dbReference>
<name>A0ABR1XEE8_9PEZI</name>
<evidence type="ECO:0000313" key="4">
    <source>
        <dbReference type="Proteomes" id="UP001433268"/>
    </source>
</evidence>
<comment type="caution">
    <text evidence="3">The sequence shown here is derived from an EMBL/GenBank/DDBJ whole genome shotgun (WGS) entry which is preliminary data.</text>
</comment>
<dbReference type="GeneID" id="92039054"/>
<reference evidence="3 4" key="1">
    <citation type="submission" date="2023-01" db="EMBL/GenBank/DDBJ databases">
        <title>Analysis of 21 Apiospora genomes using comparative genomics revels a genus with tremendous synthesis potential of carbohydrate active enzymes and secondary metabolites.</title>
        <authorList>
            <person name="Sorensen T."/>
        </authorList>
    </citation>
    <scope>NUCLEOTIDE SEQUENCE [LARGE SCALE GENOMIC DNA]</scope>
    <source>
        <strain evidence="3 4">CBS 114990</strain>
    </source>
</reference>
<dbReference type="PANTHER" id="PTHR48081:SF8">
    <property type="entry name" value="ALPHA_BETA HYDROLASE FOLD-3 DOMAIN-CONTAINING PROTEIN-RELATED"/>
    <property type="match status" value="1"/>
</dbReference>
<keyword evidence="4" id="KW-1185">Reference proteome</keyword>
<dbReference type="Pfam" id="PF07859">
    <property type="entry name" value="Abhydrolase_3"/>
    <property type="match status" value="1"/>
</dbReference>
<dbReference type="InterPro" id="IPR050300">
    <property type="entry name" value="GDXG_lipolytic_enzyme"/>
</dbReference>
<keyword evidence="1" id="KW-0378">Hydrolase</keyword>
<dbReference type="InterPro" id="IPR013094">
    <property type="entry name" value="AB_hydrolase_3"/>
</dbReference>